<proteinExistence type="predicted"/>
<protein>
    <submittedName>
        <fullName evidence="2">Uncharacterized protein</fullName>
    </submittedName>
</protein>
<evidence type="ECO:0000256" key="1">
    <source>
        <dbReference type="SAM" id="MobiDB-lite"/>
    </source>
</evidence>
<gene>
    <name evidence="2" type="ORF">V9T40_004285</name>
</gene>
<name>A0AAN9TSD1_9HEMI</name>
<accession>A0AAN9TSD1</accession>
<dbReference type="Proteomes" id="UP001367676">
    <property type="component" value="Unassembled WGS sequence"/>
</dbReference>
<comment type="caution">
    <text evidence="2">The sequence shown here is derived from an EMBL/GenBank/DDBJ whole genome shotgun (WGS) entry which is preliminary data.</text>
</comment>
<sequence length="276" mass="31813">MSNFHYQKHSCHKERERDYNVKHCVRSPRRYTTQVTDHEKCVRNLSNLNLHQGSISSRSSCKPPSSGKGAEVCCRNESKVYHKSSGRSAANVAASQKNGETSRSKGNLCYPLPRSNHSTARCNDDFVWQRGRYVKDECGSGIVPLRMDASDPKRVWCKTPLTMYQSTIGELARQMLCNEVAVRKRVNVGPPCNLCEHVMPLCKGYYRKYECRRNCEEEHAVVKDGKKVYRDPIQQYWKPCLTAEEKREYDLSKDADHNVYLGKKLKRKIGENVVCW</sequence>
<feature type="region of interest" description="Disordered" evidence="1">
    <location>
        <begin position="85"/>
        <end position="107"/>
    </location>
</feature>
<feature type="compositionally biased region" description="Polar residues" evidence="1">
    <location>
        <begin position="93"/>
        <end position="105"/>
    </location>
</feature>
<evidence type="ECO:0000313" key="3">
    <source>
        <dbReference type="Proteomes" id="UP001367676"/>
    </source>
</evidence>
<dbReference type="AlphaFoldDB" id="A0AAN9TSD1"/>
<dbReference type="EMBL" id="JBBCAQ010000004">
    <property type="protein sequence ID" value="KAK7604012.1"/>
    <property type="molecule type" value="Genomic_DNA"/>
</dbReference>
<evidence type="ECO:0000313" key="2">
    <source>
        <dbReference type="EMBL" id="KAK7604012.1"/>
    </source>
</evidence>
<keyword evidence="3" id="KW-1185">Reference proteome</keyword>
<reference evidence="2 3" key="1">
    <citation type="submission" date="2024-03" db="EMBL/GenBank/DDBJ databases">
        <title>Adaptation during the transition from Ophiocordyceps entomopathogen to insect associate is accompanied by gene loss and intensified selection.</title>
        <authorList>
            <person name="Ward C.M."/>
            <person name="Onetto C.A."/>
            <person name="Borneman A.R."/>
        </authorList>
    </citation>
    <scope>NUCLEOTIDE SEQUENCE [LARGE SCALE GENOMIC DNA]</scope>
    <source>
        <strain evidence="2">AWRI1</strain>
        <tissue evidence="2">Single Adult Female</tissue>
    </source>
</reference>
<organism evidence="2 3">
    <name type="scientific">Parthenolecanium corni</name>
    <dbReference type="NCBI Taxonomy" id="536013"/>
    <lineage>
        <taxon>Eukaryota</taxon>
        <taxon>Metazoa</taxon>
        <taxon>Ecdysozoa</taxon>
        <taxon>Arthropoda</taxon>
        <taxon>Hexapoda</taxon>
        <taxon>Insecta</taxon>
        <taxon>Pterygota</taxon>
        <taxon>Neoptera</taxon>
        <taxon>Paraneoptera</taxon>
        <taxon>Hemiptera</taxon>
        <taxon>Sternorrhyncha</taxon>
        <taxon>Coccoidea</taxon>
        <taxon>Coccidae</taxon>
        <taxon>Parthenolecanium</taxon>
    </lineage>
</organism>